<evidence type="ECO:0000313" key="3">
    <source>
        <dbReference type="Proteomes" id="UP000000552"/>
    </source>
</evidence>
<sequence>MGAASCRHNRSRYSAGHEGVRDMTSAAKFHANGDASALPARLRPAGTPAPELVGQVAGPFDVPADTSKGPSLRDALVTGLLVIYPTVATVVAIVAGLFLASVNGT</sequence>
<protein>
    <submittedName>
        <fullName evidence="2">Mll6927 protein</fullName>
    </submittedName>
</protein>
<keyword evidence="1" id="KW-0472">Membrane</keyword>
<reference evidence="2 3" key="1">
    <citation type="journal article" date="2000" name="DNA Res.">
        <title>Complete genome structure of the nitrogen-fixing symbiotic bacterium Mesorhizobium loti.</title>
        <authorList>
            <person name="Kaneko T."/>
            <person name="Nakamura Y."/>
            <person name="Sato S."/>
            <person name="Asamizu E."/>
            <person name="Kato T."/>
            <person name="Sasamoto S."/>
            <person name="Watanabe A."/>
            <person name="Idesawa K."/>
            <person name="Ishikawa A."/>
            <person name="Kawashima K."/>
            <person name="Kimura T."/>
            <person name="Kishida Y."/>
            <person name="Kiyokawa C."/>
            <person name="Kohara M."/>
            <person name="Matsumoto M."/>
            <person name="Matsuno A."/>
            <person name="Mochizuki Y."/>
            <person name="Nakayama S."/>
            <person name="Nakazaki N."/>
            <person name="Shimpo S."/>
            <person name="Sugimoto M."/>
            <person name="Takeuchi C."/>
            <person name="Yamada M."/>
            <person name="Tabata S."/>
        </authorList>
    </citation>
    <scope>NUCLEOTIDE SEQUENCE [LARGE SCALE GENOMIC DNA]</scope>
    <source>
        <strain evidence="3">LMG 29417 / CECT 9101 / MAFF 303099</strain>
    </source>
</reference>
<accession>Q987T1</accession>
<dbReference type="HOGENOM" id="CLU_177026_0_0_5"/>
<proteinExistence type="predicted"/>
<dbReference type="AlphaFoldDB" id="Q987T1"/>
<name>Q987T1_RHILO</name>
<keyword evidence="1" id="KW-0812">Transmembrane</keyword>
<dbReference type="Proteomes" id="UP000000552">
    <property type="component" value="Chromosome"/>
</dbReference>
<organism evidence="2 3">
    <name type="scientific">Mesorhizobium japonicum (strain LMG 29417 / CECT 9101 / MAFF 303099)</name>
    <name type="common">Mesorhizobium loti (strain MAFF 303099)</name>
    <dbReference type="NCBI Taxonomy" id="266835"/>
    <lineage>
        <taxon>Bacteria</taxon>
        <taxon>Pseudomonadati</taxon>
        <taxon>Pseudomonadota</taxon>
        <taxon>Alphaproteobacteria</taxon>
        <taxon>Hyphomicrobiales</taxon>
        <taxon>Phyllobacteriaceae</taxon>
        <taxon>Mesorhizobium</taxon>
    </lineage>
</organism>
<evidence type="ECO:0000313" key="2">
    <source>
        <dbReference type="EMBL" id="BAB53119.1"/>
    </source>
</evidence>
<dbReference type="KEGG" id="mlo:mll6927"/>
<feature type="transmembrane region" description="Helical" evidence="1">
    <location>
        <begin position="75"/>
        <end position="100"/>
    </location>
</feature>
<keyword evidence="1" id="KW-1133">Transmembrane helix</keyword>
<gene>
    <name evidence="2" type="ordered locus">mll6927</name>
</gene>
<evidence type="ECO:0000256" key="1">
    <source>
        <dbReference type="SAM" id="Phobius"/>
    </source>
</evidence>
<dbReference type="EMBL" id="BA000012">
    <property type="protein sequence ID" value="BAB53119.1"/>
    <property type="molecule type" value="Genomic_DNA"/>
</dbReference>